<keyword evidence="2" id="KW-1185">Reference proteome</keyword>
<dbReference type="Proteomes" id="UP000267223">
    <property type="component" value="Unassembled WGS sequence"/>
</dbReference>
<proteinExistence type="predicted"/>
<dbReference type="AlphaFoldDB" id="A0A3M9N4K9"/>
<name>A0A3M9N4K9_9BACT</name>
<gene>
    <name evidence="1" type="ORF">EFY79_19800</name>
</gene>
<protein>
    <submittedName>
        <fullName evidence="1">Uncharacterized protein</fullName>
    </submittedName>
</protein>
<dbReference type="EMBL" id="RJJR01000024">
    <property type="protein sequence ID" value="RNI32744.1"/>
    <property type="molecule type" value="Genomic_DNA"/>
</dbReference>
<evidence type="ECO:0000313" key="2">
    <source>
        <dbReference type="Proteomes" id="UP000267223"/>
    </source>
</evidence>
<organism evidence="1 2">
    <name type="scientific">Hanamia caeni</name>
    <dbReference type="NCBI Taxonomy" id="2294116"/>
    <lineage>
        <taxon>Bacteria</taxon>
        <taxon>Pseudomonadati</taxon>
        <taxon>Bacteroidota</taxon>
        <taxon>Chitinophagia</taxon>
        <taxon>Chitinophagales</taxon>
        <taxon>Chitinophagaceae</taxon>
        <taxon>Hanamia</taxon>
    </lineage>
</organism>
<accession>A0A3M9N4K9</accession>
<sequence length="87" mass="9806">MAGIFHFEYSLKKMEAKESIREQIKSNFISSCCSSARTRHVVPAHNCSAAQMIASILELYKSLCSNCNDTLFCPDNFALLIHIHKIV</sequence>
<comment type="caution">
    <text evidence="1">The sequence shown here is derived from an EMBL/GenBank/DDBJ whole genome shotgun (WGS) entry which is preliminary data.</text>
</comment>
<reference evidence="1 2" key="1">
    <citation type="submission" date="2018-11" db="EMBL/GenBank/DDBJ databases">
        <title>Draft genome sequence of Ferruginibacter sp. BO-59.</title>
        <authorList>
            <person name="Im W.T."/>
        </authorList>
    </citation>
    <scope>NUCLEOTIDE SEQUENCE [LARGE SCALE GENOMIC DNA]</scope>
    <source>
        <strain evidence="1 2">BO-59</strain>
    </source>
</reference>
<evidence type="ECO:0000313" key="1">
    <source>
        <dbReference type="EMBL" id="RNI32744.1"/>
    </source>
</evidence>